<protein>
    <recommendedName>
        <fullName evidence="6 15">ATP phosphoribosyltransferase</fullName>
        <shortName evidence="15">ATP-PRT</shortName>
        <shortName evidence="15">ATP-PRTase</shortName>
        <ecNumber evidence="5 15">2.4.2.17</ecNumber>
    </recommendedName>
</protein>
<evidence type="ECO:0000256" key="7">
    <source>
        <dbReference type="ARBA" id="ARBA00022490"/>
    </source>
</evidence>
<evidence type="ECO:0000256" key="11">
    <source>
        <dbReference type="ARBA" id="ARBA00022741"/>
    </source>
</evidence>
<evidence type="ECO:0000256" key="15">
    <source>
        <dbReference type="HAMAP-Rule" id="MF_01018"/>
    </source>
</evidence>
<evidence type="ECO:0000259" key="16">
    <source>
        <dbReference type="Pfam" id="PF01634"/>
    </source>
</evidence>
<evidence type="ECO:0000256" key="2">
    <source>
        <dbReference type="ARBA" id="ARBA00004496"/>
    </source>
</evidence>
<dbReference type="Gene3D" id="3.40.190.10">
    <property type="entry name" value="Periplasmic binding protein-like II"/>
    <property type="match status" value="2"/>
</dbReference>
<dbReference type="CDD" id="cd13595">
    <property type="entry name" value="PBP2_HisGs"/>
    <property type="match status" value="1"/>
</dbReference>
<evidence type="ECO:0000256" key="5">
    <source>
        <dbReference type="ARBA" id="ARBA00011946"/>
    </source>
</evidence>
<dbReference type="InterPro" id="IPR001348">
    <property type="entry name" value="ATP_PRibTrfase_HisG"/>
</dbReference>
<dbReference type="HAMAP" id="MF_01018">
    <property type="entry name" value="HisG_Short"/>
    <property type="match status" value="1"/>
</dbReference>
<dbReference type="GO" id="GO:0003879">
    <property type="term" value="F:ATP phosphoribosyltransferase activity"/>
    <property type="evidence" value="ECO:0007669"/>
    <property type="project" value="UniProtKB-EC"/>
</dbReference>
<evidence type="ECO:0000313" key="18">
    <source>
        <dbReference type="Proteomes" id="UP000707138"/>
    </source>
</evidence>
<evidence type="ECO:0000256" key="13">
    <source>
        <dbReference type="ARBA" id="ARBA00023102"/>
    </source>
</evidence>
<keyword evidence="13 15" id="KW-0368">Histidine biosynthesis</keyword>
<name>A0ABS2GJI8_9FIRM</name>
<reference evidence="17 18" key="1">
    <citation type="journal article" date="2021" name="Sci. Rep.">
        <title>The distribution of antibiotic resistance genes in chicken gut microbiota commensals.</title>
        <authorList>
            <person name="Juricova H."/>
            <person name="Matiasovicova J."/>
            <person name="Kubasova T."/>
            <person name="Cejkova D."/>
            <person name="Rychlik I."/>
        </authorList>
    </citation>
    <scope>NUCLEOTIDE SEQUENCE [LARGE SCALE GENOMIC DNA]</scope>
    <source>
        <strain evidence="17 18">An537</strain>
    </source>
</reference>
<dbReference type="RefSeq" id="WP_205088257.1">
    <property type="nucleotide sequence ID" value="NZ_CALXQD010000004.1"/>
</dbReference>
<dbReference type="Pfam" id="PF01634">
    <property type="entry name" value="HisG"/>
    <property type="match status" value="1"/>
</dbReference>
<comment type="similarity">
    <text evidence="4 15">Belongs to the ATP phosphoribosyltransferase family. Short subfamily.</text>
</comment>
<keyword evidence="7 15" id="KW-0963">Cytoplasm</keyword>
<evidence type="ECO:0000256" key="1">
    <source>
        <dbReference type="ARBA" id="ARBA00000915"/>
    </source>
</evidence>
<dbReference type="PANTHER" id="PTHR21403">
    <property type="entry name" value="ATP PHOSPHORIBOSYLTRANSFERASE ATP-PRTASE"/>
    <property type="match status" value="1"/>
</dbReference>
<evidence type="ECO:0000256" key="9">
    <source>
        <dbReference type="ARBA" id="ARBA00022676"/>
    </source>
</evidence>
<dbReference type="InterPro" id="IPR013820">
    <property type="entry name" value="ATP_PRibTrfase_cat"/>
</dbReference>
<comment type="function">
    <text evidence="14 15">Catalyzes the condensation of ATP and 5-phosphoribose 1-diphosphate to form N'-(5'-phosphoribosyl)-ATP (PR-ATP). Has a crucial role in the pathway because the rate of histidine biosynthesis seems to be controlled primarily by regulation of HisG enzymatic activity.</text>
</comment>
<comment type="subcellular location">
    <subcellularLocation>
        <location evidence="2 15">Cytoplasm</location>
    </subcellularLocation>
</comment>
<comment type="caution">
    <text evidence="17">The sequence shown here is derived from an EMBL/GenBank/DDBJ whole genome shotgun (WGS) entry which is preliminary data.</text>
</comment>
<keyword evidence="18" id="KW-1185">Reference proteome</keyword>
<evidence type="ECO:0000256" key="10">
    <source>
        <dbReference type="ARBA" id="ARBA00022679"/>
    </source>
</evidence>
<keyword evidence="8 15" id="KW-0028">Amino-acid biosynthesis</keyword>
<keyword evidence="12 15" id="KW-0067">ATP-binding</keyword>
<evidence type="ECO:0000256" key="4">
    <source>
        <dbReference type="ARBA" id="ARBA00009489"/>
    </source>
</evidence>
<comment type="domain">
    <text evidence="15">Lacks the C-terminal regulatory region which is replaced by HisZ.</text>
</comment>
<dbReference type="PANTHER" id="PTHR21403:SF8">
    <property type="entry name" value="ATP PHOSPHORIBOSYLTRANSFERASE"/>
    <property type="match status" value="1"/>
</dbReference>
<evidence type="ECO:0000256" key="12">
    <source>
        <dbReference type="ARBA" id="ARBA00022840"/>
    </source>
</evidence>
<sequence>MLHIALAKGRISEQVIAFLEAAGIHFPEYNETSRKLIFVDDTDSFKITLVKSPDVPVYVERGAADVGVVGKDILEEHSYSLYEICDLGVGRCRMAVAGIKGRSLPTGRRLVVGTKYPAIARKYYASLGERVDIVPLNGSVELAPLVGLSDVIVDIVESGNTLRENGLEALTFFMDLSARLIVNKGAFRFKRKAIDRIIACTKGGTEDGMD</sequence>
<evidence type="ECO:0000256" key="3">
    <source>
        <dbReference type="ARBA" id="ARBA00004667"/>
    </source>
</evidence>
<evidence type="ECO:0000256" key="8">
    <source>
        <dbReference type="ARBA" id="ARBA00022605"/>
    </source>
</evidence>
<evidence type="ECO:0000256" key="14">
    <source>
        <dbReference type="ARBA" id="ARBA00024861"/>
    </source>
</evidence>
<organism evidence="17 18">
    <name type="scientific">Veillonella magna</name>
    <dbReference type="NCBI Taxonomy" id="464322"/>
    <lineage>
        <taxon>Bacteria</taxon>
        <taxon>Bacillati</taxon>
        <taxon>Bacillota</taxon>
        <taxon>Negativicutes</taxon>
        <taxon>Veillonellales</taxon>
        <taxon>Veillonellaceae</taxon>
        <taxon>Veillonella</taxon>
    </lineage>
</organism>
<evidence type="ECO:0000313" key="17">
    <source>
        <dbReference type="EMBL" id="MBM6913313.1"/>
    </source>
</evidence>
<dbReference type="EMBL" id="JACJLA010000017">
    <property type="protein sequence ID" value="MBM6913313.1"/>
    <property type="molecule type" value="Genomic_DNA"/>
</dbReference>
<dbReference type="InterPro" id="IPR024893">
    <property type="entry name" value="ATP_PRibTrfase_HisG_short"/>
</dbReference>
<keyword evidence="11 15" id="KW-0547">Nucleotide-binding</keyword>
<comment type="catalytic activity">
    <reaction evidence="1 15">
        <text>1-(5-phospho-beta-D-ribosyl)-ATP + diphosphate = 5-phospho-alpha-D-ribose 1-diphosphate + ATP</text>
        <dbReference type="Rhea" id="RHEA:18473"/>
        <dbReference type="ChEBI" id="CHEBI:30616"/>
        <dbReference type="ChEBI" id="CHEBI:33019"/>
        <dbReference type="ChEBI" id="CHEBI:58017"/>
        <dbReference type="ChEBI" id="CHEBI:73183"/>
        <dbReference type="EC" id="2.4.2.17"/>
    </reaction>
</comment>
<feature type="domain" description="ATP phosphoribosyltransferase catalytic" evidence="16">
    <location>
        <begin position="52"/>
        <end position="199"/>
    </location>
</feature>
<dbReference type="InterPro" id="IPR018198">
    <property type="entry name" value="ATP_PRibTrfase_CS"/>
</dbReference>
<evidence type="ECO:0000256" key="6">
    <source>
        <dbReference type="ARBA" id="ARBA00020998"/>
    </source>
</evidence>
<keyword evidence="9 15" id="KW-0328">Glycosyltransferase</keyword>
<comment type="pathway">
    <text evidence="3 15">Amino-acid biosynthesis; L-histidine biosynthesis; L-histidine from 5-phospho-alpha-D-ribose 1-diphosphate: step 1/9.</text>
</comment>
<dbReference type="Proteomes" id="UP000707138">
    <property type="component" value="Unassembled WGS sequence"/>
</dbReference>
<accession>A0ABS2GJI8</accession>
<dbReference type="NCBIfam" id="TIGR00070">
    <property type="entry name" value="hisG"/>
    <property type="match status" value="1"/>
</dbReference>
<dbReference type="PROSITE" id="PS01316">
    <property type="entry name" value="ATP_P_PHORIBOSYLTR"/>
    <property type="match status" value="1"/>
</dbReference>
<proteinExistence type="inferred from homology"/>
<keyword evidence="10 15" id="KW-0808">Transferase</keyword>
<comment type="subunit">
    <text evidence="15">Heteromultimer composed of HisG and HisZ subunits.</text>
</comment>
<dbReference type="EC" id="2.4.2.17" evidence="5 15"/>
<dbReference type="SUPFAM" id="SSF53850">
    <property type="entry name" value="Periplasmic binding protein-like II"/>
    <property type="match status" value="1"/>
</dbReference>
<gene>
    <name evidence="15" type="primary">hisG</name>
    <name evidence="17" type="ORF">H6A01_08270</name>
</gene>